<sequence>MRDFITCLEFLTRIRFSGRTDWRDEDFSRSVPYFPLIGVIIGVFLGWANYCFSYLGISDFLRAVLLLVTELIVIGGLMYDGYMDTADGVFSARNRERMLEIMKDSHVGSNAVLAVIILLLLKIAVYLELPSDQLTIALIAAATATRTFMVIFIVKFPYARKTGIGHLFVKYAKPIYVVIAFALCIAILMFLGLEMLVTAGLTLLVMLALASYFTKILGGLTGDTYGALTECGYVCFLVILIILEQVIDKWLI</sequence>
<evidence type="ECO:0000256" key="15">
    <source>
        <dbReference type="ARBA" id="ARBA00032605"/>
    </source>
</evidence>
<keyword evidence="11 19" id="KW-0460">Magnesium</keyword>
<evidence type="ECO:0000256" key="4">
    <source>
        <dbReference type="ARBA" id="ARBA00010561"/>
    </source>
</evidence>
<feature type="transmembrane region" description="Helical" evidence="19">
    <location>
        <begin position="134"/>
        <end position="154"/>
    </location>
</feature>
<dbReference type="GO" id="GO:0051073">
    <property type="term" value="F:adenosylcobinamide-GDP ribazoletransferase activity"/>
    <property type="evidence" value="ECO:0007669"/>
    <property type="project" value="UniProtKB-UniRule"/>
</dbReference>
<keyword evidence="8 19" id="KW-0169">Cobalamin biosynthesis</keyword>
<keyword evidence="7 19" id="KW-1003">Cell membrane</keyword>
<reference evidence="20" key="2">
    <citation type="journal article" date="2021" name="PeerJ">
        <title>Extensive microbial diversity within the chicken gut microbiome revealed by metagenomics and culture.</title>
        <authorList>
            <person name="Gilroy R."/>
            <person name="Ravi A."/>
            <person name="Getino M."/>
            <person name="Pursley I."/>
            <person name="Horton D.L."/>
            <person name="Alikhan N.F."/>
            <person name="Baker D."/>
            <person name="Gharbi K."/>
            <person name="Hall N."/>
            <person name="Watson M."/>
            <person name="Adriaenssens E.M."/>
            <person name="Foster-Nyarko E."/>
            <person name="Jarju S."/>
            <person name="Secka A."/>
            <person name="Antonio M."/>
            <person name="Oren A."/>
            <person name="Chaudhuri R.R."/>
            <person name="La Ragione R."/>
            <person name="Hildebrand F."/>
            <person name="Pallen M.J."/>
        </authorList>
    </citation>
    <scope>NUCLEOTIDE SEQUENCE</scope>
    <source>
        <strain evidence="20">CHK160-1198</strain>
    </source>
</reference>
<comment type="subcellular location">
    <subcellularLocation>
        <location evidence="2 19">Cell membrane</location>
        <topology evidence="2 19">Multi-pass membrane protein</topology>
    </subcellularLocation>
</comment>
<keyword evidence="13 19" id="KW-0472">Membrane</keyword>
<evidence type="ECO:0000256" key="17">
    <source>
        <dbReference type="ARBA" id="ARBA00048623"/>
    </source>
</evidence>
<proteinExistence type="inferred from homology"/>
<evidence type="ECO:0000256" key="9">
    <source>
        <dbReference type="ARBA" id="ARBA00022679"/>
    </source>
</evidence>
<feature type="transmembrane region" description="Helical" evidence="19">
    <location>
        <begin position="225"/>
        <end position="243"/>
    </location>
</feature>
<organism evidence="20 21">
    <name type="scientific">Candidatus Avacidaminococcus intestinavium</name>
    <dbReference type="NCBI Taxonomy" id="2840684"/>
    <lineage>
        <taxon>Bacteria</taxon>
        <taxon>Bacillati</taxon>
        <taxon>Bacillota</taxon>
        <taxon>Negativicutes</taxon>
        <taxon>Acidaminococcales</taxon>
        <taxon>Acidaminococcaceae</taxon>
        <taxon>Acidaminococcaceae incertae sedis</taxon>
        <taxon>Candidatus Avacidaminococcus</taxon>
    </lineage>
</organism>
<dbReference type="InterPro" id="IPR003805">
    <property type="entry name" value="CobS"/>
</dbReference>
<comment type="cofactor">
    <cofactor evidence="1 19">
        <name>Mg(2+)</name>
        <dbReference type="ChEBI" id="CHEBI:18420"/>
    </cofactor>
</comment>
<feature type="transmembrane region" description="Helical" evidence="19">
    <location>
        <begin position="174"/>
        <end position="191"/>
    </location>
</feature>
<evidence type="ECO:0000256" key="11">
    <source>
        <dbReference type="ARBA" id="ARBA00022842"/>
    </source>
</evidence>
<evidence type="ECO:0000256" key="7">
    <source>
        <dbReference type="ARBA" id="ARBA00022475"/>
    </source>
</evidence>
<evidence type="ECO:0000256" key="5">
    <source>
        <dbReference type="ARBA" id="ARBA00013200"/>
    </source>
</evidence>
<keyword evidence="9 19" id="KW-0808">Transferase</keyword>
<dbReference type="AlphaFoldDB" id="A0A9D1SLC2"/>
<evidence type="ECO:0000256" key="19">
    <source>
        <dbReference type="HAMAP-Rule" id="MF_00719"/>
    </source>
</evidence>
<dbReference type="EC" id="2.7.8.26" evidence="5 19"/>
<name>A0A9D1SLC2_9FIRM</name>
<evidence type="ECO:0000256" key="2">
    <source>
        <dbReference type="ARBA" id="ARBA00004651"/>
    </source>
</evidence>
<keyword evidence="10 19" id="KW-0812">Transmembrane</keyword>
<dbReference type="Proteomes" id="UP000824099">
    <property type="component" value="Unassembled WGS sequence"/>
</dbReference>
<comment type="catalytic activity">
    <reaction evidence="18 19">
        <text>alpha-ribazole 5'-phosphate + adenosylcob(III)inamide-GDP = adenosylcob(III)alamin 5'-phosphate + GMP + H(+)</text>
        <dbReference type="Rhea" id="RHEA:23560"/>
        <dbReference type="ChEBI" id="CHEBI:15378"/>
        <dbReference type="ChEBI" id="CHEBI:57918"/>
        <dbReference type="ChEBI" id="CHEBI:58115"/>
        <dbReference type="ChEBI" id="CHEBI:60487"/>
        <dbReference type="ChEBI" id="CHEBI:60493"/>
        <dbReference type="EC" id="2.7.8.26"/>
    </reaction>
</comment>
<dbReference type="PANTHER" id="PTHR34148:SF1">
    <property type="entry name" value="ADENOSYLCOBINAMIDE-GDP RIBAZOLETRANSFERASE"/>
    <property type="match status" value="1"/>
</dbReference>
<keyword evidence="12 19" id="KW-1133">Transmembrane helix</keyword>
<comment type="catalytic activity">
    <reaction evidence="17 19">
        <text>alpha-ribazole + adenosylcob(III)inamide-GDP = adenosylcob(III)alamin + GMP + H(+)</text>
        <dbReference type="Rhea" id="RHEA:16049"/>
        <dbReference type="ChEBI" id="CHEBI:10329"/>
        <dbReference type="ChEBI" id="CHEBI:15378"/>
        <dbReference type="ChEBI" id="CHEBI:18408"/>
        <dbReference type="ChEBI" id="CHEBI:58115"/>
        <dbReference type="ChEBI" id="CHEBI:60487"/>
        <dbReference type="EC" id="2.7.8.26"/>
    </reaction>
</comment>
<dbReference type="NCBIfam" id="TIGR00317">
    <property type="entry name" value="cobS"/>
    <property type="match status" value="1"/>
</dbReference>
<evidence type="ECO:0000256" key="6">
    <source>
        <dbReference type="ARBA" id="ARBA00015850"/>
    </source>
</evidence>
<evidence type="ECO:0000256" key="13">
    <source>
        <dbReference type="ARBA" id="ARBA00023136"/>
    </source>
</evidence>
<evidence type="ECO:0000256" key="16">
    <source>
        <dbReference type="ARBA" id="ARBA00032853"/>
    </source>
</evidence>
<reference evidence="20" key="1">
    <citation type="submission" date="2020-10" db="EMBL/GenBank/DDBJ databases">
        <authorList>
            <person name="Gilroy R."/>
        </authorList>
    </citation>
    <scope>NUCLEOTIDE SEQUENCE</scope>
    <source>
        <strain evidence="20">CHK160-1198</strain>
    </source>
</reference>
<dbReference type="HAMAP" id="MF_00719">
    <property type="entry name" value="CobS"/>
    <property type="match status" value="1"/>
</dbReference>
<evidence type="ECO:0000256" key="12">
    <source>
        <dbReference type="ARBA" id="ARBA00022989"/>
    </source>
</evidence>
<evidence type="ECO:0000313" key="20">
    <source>
        <dbReference type="EMBL" id="HIU64669.1"/>
    </source>
</evidence>
<dbReference type="GO" id="GO:0008818">
    <property type="term" value="F:cobalamin 5'-phosphate synthase activity"/>
    <property type="evidence" value="ECO:0007669"/>
    <property type="project" value="UniProtKB-UniRule"/>
</dbReference>
<dbReference type="EMBL" id="DVNI01000106">
    <property type="protein sequence ID" value="HIU64669.1"/>
    <property type="molecule type" value="Genomic_DNA"/>
</dbReference>
<evidence type="ECO:0000313" key="21">
    <source>
        <dbReference type="Proteomes" id="UP000824099"/>
    </source>
</evidence>
<dbReference type="GO" id="GO:0009236">
    <property type="term" value="P:cobalamin biosynthetic process"/>
    <property type="evidence" value="ECO:0007669"/>
    <property type="project" value="UniProtKB-UniRule"/>
</dbReference>
<feature type="transmembrane region" description="Helical" evidence="19">
    <location>
        <begin position="31"/>
        <end position="48"/>
    </location>
</feature>
<evidence type="ECO:0000256" key="8">
    <source>
        <dbReference type="ARBA" id="ARBA00022573"/>
    </source>
</evidence>
<dbReference type="PANTHER" id="PTHR34148">
    <property type="entry name" value="ADENOSYLCOBINAMIDE-GDP RIBAZOLETRANSFERASE"/>
    <property type="match status" value="1"/>
</dbReference>
<dbReference type="GO" id="GO:0005886">
    <property type="term" value="C:plasma membrane"/>
    <property type="evidence" value="ECO:0007669"/>
    <property type="project" value="UniProtKB-SubCell"/>
</dbReference>
<evidence type="ECO:0000256" key="10">
    <source>
        <dbReference type="ARBA" id="ARBA00022692"/>
    </source>
</evidence>
<evidence type="ECO:0000256" key="3">
    <source>
        <dbReference type="ARBA" id="ARBA00004663"/>
    </source>
</evidence>
<comment type="similarity">
    <text evidence="4 19">Belongs to the CobS family.</text>
</comment>
<protein>
    <recommendedName>
        <fullName evidence="6 19">Adenosylcobinamide-GDP ribazoletransferase</fullName>
        <ecNumber evidence="5 19">2.7.8.26</ecNumber>
    </recommendedName>
    <alternativeName>
        <fullName evidence="16 19">Cobalamin synthase</fullName>
    </alternativeName>
    <alternativeName>
        <fullName evidence="15 19">Cobalamin-5'-phosphate synthase</fullName>
    </alternativeName>
</protein>
<comment type="pathway">
    <text evidence="3 19">Cofactor biosynthesis; adenosylcobalamin biosynthesis; adenosylcobalamin from cob(II)yrinate a,c-diamide: step 7/7.</text>
</comment>
<accession>A0A9D1SLC2</accession>
<evidence type="ECO:0000256" key="14">
    <source>
        <dbReference type="ARBA" id="ARBA00025228"/>
    </source>
</evidence>
<comment type="caution">
    <text evidence="20">The sequence shown here is derived from an EMBL/GenBank/DDBJ whole genome shotgun (WGS) entry which is preliminary data.</text>
</comment>
<gene>
    <name evidence="19 20" type="primary">cobS</name>
    <name evidence="20" type="ORF">IAB06_06525</name>
</gene>
<feature type="transmembrane region" description="Helical" evidence="19">
    <location>
        <begin position="60"/>
        <end position="79"/>
    </location>
</feature>
<dbReference type="Pfam" id="PF02654">
    <property type="entry name" value="CobS"/>
    <property type="match status" value="1"/>
</dbReference>
<comment type="function">
    <text evidence="14 19">Joins adenosylcobinamide-GDP and alpha-ribazole to generate adenosylcobalamin (Ado-cobalamin). Also synthesizes adenosylcobalamin 5'-phosphate from adenosylcobinamide-GDP and alpha-ribazole 5'-phosphate.</text>
</comment>
<evidence type="ECO:0000256" key="1">
    <source>
        <dbReference type="ARBA" id="ARBA00001946"/>
    </source>
</evidence>
<evidence type="ECO:0000256" key="18">
    <source>
        <dbReference type="ARBA" id="ARBA00049504"/>
    </source>
</evidence>
<feature type="transmembrane region" description="Helical" evidence="19">
    <location>
        <begin position="107"/>
        <end position="127"/>
    </location>
</feature>